<dbReference type="EMBL" id="CYKH01000236">
    <property type="protein sequence ID" value="CUI12378.1"/>
    <property type="molecule type" value="Genomic_DNA"/>
</dbReference>
<name>A0A0S4KI24_BODSA</name>
<dbReference type="AlphaFoldDB" id="A0A0S4KI24"/>
<evidence type="ECO:0000256" key="2">
    <source>
        <dbReference type="ARBA" id="ARBA00004245"/>
    </source>
</evidence>
<keyword evidence="3" id="KW-0963">Cytoplasm</keyword>
<evidence type="ECO:0000256" key="3">
    <source>
        <dbReference type="ARBA" id="ARBA00022490"/>
    </source>
</evidence>
<dbReference type="VEuPathDB" id="TriTrypDB:BSAL_58825"/>
<dbReference type="OMA" id="WIMRHIS"/>
<keyword evidence="4" id="KW-0206">Cytoskeleton</keyword>
<keyword evidence="9" id="KW-1185">Reference proteome</keyword>
<evidence type="ECO:0000259" key="7">
    <source>
        <dbReference type="PROSITE" id="PS51336"/>
    </source>
</evidence>
<dbReference type="GO" id="GO:0005856">
    <property type="term" value="C:cytoskeleton"/>
    <property type="evidence" value="ECO:0007669"/>
    <property type="project" value="UniProtKB-SubCell"/>
</dbReference>
<feature type="region of interest" description="Disordered" evidence="6">
    <location>
        <begin position="1"/>
        <end position="43"/>
    </location>
</feature>
<feature type="compositionally biased region" description="Low complexity" evidence="6">
    <location>
        <begin position="31"/>
        <end position="41"/>
    </location>
</feature>
<dbReference type="OrthoDB" id="551993at2759"/>
<organism evidence="8 9">
    <name type="scientific">Bodo saltans</name>
    <name type="common">Flagellated protozoan</name>
    <dbReference type="NCBI Taxonomy" id="75058"/>
    <lineage>
        <taxon>Eukaryota</taxon>
        <taxon>Discoba</taxon>
        <taxon>Euglenozoa</taxon>
        <taxon>Kinetoplastea</taxon>
        <taxon>Metakinetoplastina</taxon>
        <taxon>Eubodonida</taxon>
        <taxon>Bodonidae</taxon>
        <taxon>Bodo</taxon>
    </lineage>
</organism>
<accession>A0A0S4KI24</accession>
<reference evidence="9" key="1">
    <citation type="submission" date="2015-09" db="EMBL/GenBank/DDBJ databases">
        <authorList>
            <consortium name="Pathogen Informatics"/>
        </authorList>
    </citation>
    <scope>NUCLEOTIDE SEQUENCE [LARGE SCALE GENOMIC DNA]</scope>
    <source>
        <strain evidence="9">Lake Konstanz</strain>
    </source>
</reference>
<sequence>MPVSKSPSRSNSPSSPDNRVTTVSSSHHHQSSQQQQQGGSSFTSYDGMFPDMLDVMEFESWWTERSPGGGTQRRYILILYFPSESQFQVTVDDSKTPLSLKVVNRYGEPLHAYDLYVGAVIDVLGRPTTLMSASLRTITWLESHMKRLWKRKLLLEEKVNKFRPTPLHALDNGIFRRLKESNPALGGTIPLRKILDVLRTLDDELSLYQ</sequence>
<evidence type="ECO:0000256" key="6">
    <source>
        <dbReference type="SAM" id="MobiDB-lite"/>
    </source>
</evidence>
<evidence type="ECO:0000256" key="5">
    <source>
        <dbReference type="ARBA" id="ARBA00023273"/>
    </source>
</evidence>
<evidence type="ECO:0000313" key="9">
    <source>
        <dbReference type="Proteomes" id="UP000051952"/>
    </source>
</evidence>
<dbReference type="GO" id="GO:0005929">
    <property type="term" value="C:cilium"/>
    <property type="evidence" value="ECO:0007669"/>
    <property type="project" value="UniProtKB-SubCell"/>
</dbReference>
<feature type="domain" description="DM10" evidence="7">
    <location>
        <begin position="52"/>
        <end position="145"/>
    </location>
</feature>
<evidence type="ECO:0000256" key="4">
    <source>
        <dbReference type="ARBA" id="ARBA00023212"/>
    </source>
</evidence>
<comment type="subcellular location">
    <subcellularLocation>
        <location evidence="1">Cell projection</location>
        <location evidence="1">Cilium</location>
    </subcellularLocation>
    <subcellularLocation>
        <location evidence="2">Cytoplasm</location>
        <location evidence="2">Cytoskeleton</location>
    </subcellularLocation>
</comment>
<dbReference type="InterPro" id="IPR006602">
    <property type="entry name" value="DM10_dom"/>
</dbReference>
<proteinExistence type="predicted"/>
<keyword evidence="5" id="KW-0966">Cell projection</keyword>
<dbReference type="Proteomes" id="UP000051952">
    <property type="component" value="Unassembled WGS sequence"/>
</dbReference>
<dbReference type="Gene3D" id="2.30.29.170">
    <property type="match status" value="1"/>
</dbReference>
<evidence type="ECO:0000256" key="1">
    <source>
        <dbReference type="ARBA" id="ARBA00004138"/>
    </source>
</evidence>
<dbReference type="PROSITE" id="PS51336">
    <property type="entry name" value="DM10"/>
    <property type="match status" value="1"/>
</dbReference>
<feature type="compositionally biased region" description="Low complexity" evidence="6">
    <location>
        <begin position="1"/>
        <end position="16"/>
    </location>
</feature>
<evidence type="ECO:0000313" key="8">
    <source>
        <dbReference type="EMBL" id="CUI12378.1"/>
    </source>
</evidence>
<gene>
    <name evidence="8" type="ORF">BSAL_58825</name>
</gene>
<protein>
    <recommendedName>
        <fullName evidence="7">DM10 domain-containing protein</fullName>
    </recommendedName>
</protein>